<accession>A0A7H9B0K7</accession>
<evidence type="ECO:0000313" key="3">
    <source>
        <dbReference type="Proteomes" id="UP000509704"/>
    </source>
</evidence>
<dbReference type="AlphaFoldDB" id="A0A7H9B0K7"/>
<dbReference type="KEGG" id="zmk:HG535_0C03600"/>
<dbReference type="EMBL" id="CP058606">
    <property type="protein sequence ID" value="QLG72007.1"/>
    <property type="molecule type" value="Genomic_DNA"/>
</dbReference>
<feature type="region of interest" description="Disordered" evidence="1">
    <location>
        <begin position="43"/>
        <end position="117"/>
    </location>
</feature>
<dbReference type="PANTHER" id="PTHR22684:SF0">
    <property type="entry name" value="RIBOSOME QUALITY CONTROL COMPLEX SUBUNIT TCF25"/>
    <property type="match status" value="1"/>
</dbReference>
<name>A0A7H9B0K7_ZYGMR</name>
<dbReference type="InterPro" id="IPR006994">
    <property type="entry name" value="TCF25/Rqc1"/>
</dbReference>
<proteinExistence type="predicted"/>
<dbReference type="OrthoDB" id="205993at2759"/>
<reference evidence="2 3" key="1">
    <citation type="submission" date="2020-07" db="EMBL/GenBank/DDBJ databases">
        <title>The yeast mating-type switching endonuclease HO is a domesticated member of an unorthodox homing genetic element family.</title>
        <authorList>
            <person name="Coughlan A.Y."/>
            <person name="Lombardi L."/>
            <person name="Braun-Galleani S."/>
            <person name="Martos A.R."/>
            <person name="Galeote V."/>
            <person name="Bigey F."/>
            <person name="Dequin S."/>
            <person name="Byrne K.P."/>
            <person name="Wolfe K.H."/>
        </authorList>
    </citation>
    <scope>NUCLEOTIDE SEQUENCE [LARGE SCALE GENOMIC DNA]</scope>
    <source>
        <strain evidence="2 3">NRRL Y-6702</strain>
    </source>
</reference>
<sequence length="715" mass="82852">MSSRTLRKLQNDDELLKSLVGDADENDANFAKPVPQTNIFALMNDENESESNEEENDINEETHDPVIIKEPKSAPERITLPIKTKKKANRRKNRKKTKQKNSQQEELEKTDGESDDDLERMIQQFRKKDVQTYGLKEAKYHENESSDNDEYETASEPEDEDLVKISGESSMHDLRYDSGFAKFPIKYMRTGLRFFNDDFKKLDPHFEFKMLFGDLTSESLDDIDSMTSTHVSPQQLKQIQRMKRLLKNWGGKDHKSVPNGPGLGAHRLKFTKVQEDWLPTPRGELMMQKLSADDILNWQLWQRRNDWKDVIEENLADWEKFVTYYKFEPLSPDANKKGMTDFYMSVVLHPDHEALINLISSKYPYHVPALLQVALIMVRQGDRSNTNGLLQRALFVFDRALKSTINFDSLSCQLPYIYFFNRQFYLAIFRYILTLAQRGAMGTASEWCKVLWSLSPLEDPIGCRYFIDHYLLLNSEFHYLIGLSRSSLTNVYKQWYTLGISLGAVLSYLHIDDYSAATKELAKAFEHHPYALSILYKEKFEGTEISDFELNCGGKESDVIELKAYMARFSSLWKNTEHLNFLSRALKSLLRDHQRNLYNASIEGEDKVNGEMNPFFIDGIPINLLRFAVLSEESSVMASIPQNIWSDHEVFDFDVLPPKAETRESIDTIETIKSFINERDLLASQVNVMQDEDLLNQIRQMSLEEYLENAGAGEE</sequence>
<protein>
    <recommendedName>
        <fullName evidence="4">Ribosome quality control complex subunit 1</fullName>
    </recommendedName>
</protein>
<gene>
    <name evidence="2" type="ORF">HG535_0C03600</name>
</gene>
<feature type="region of interest" description="Disordered" evidence="1">
    <location>
        <begin position="138"/>
        <end position="160"/>
    </location>
</feature>
<feature type="compositionally biased region" description="Acidic residues" evidence="1">
    <location>
        <begin position="145"/>
        <end position="160"/>
    </location>
</feature>
<feature type="compositionally biased region" description="Acidic residues" evidence="1">
    <location>
        <begin position="45"/>
        <end position="59"/>
    </location>
</feature>
<organism evidence="2 3">
    <name type="scientific">Zygotorulaspora mrakii</name>
    <name type="common">Zygosaccharomyces mrakii</name>
    <dbReference type="NCBI Taxonomy" id="42260"/>
    <lineage>
        <taxon>Eukaryota</taxon>
        <taxon>Fungi</taxon>
        <taxon>Dikarya</taxon>
        <taxon>Ascomycota</taxon>
        <taxon>Saccharomycotina</taxon>
        <taxon>Saccharomycetes</taxon>
        <taxon>Saccharomycetales</taxon>
        <taxon>Saccharomycetaceae</taxon>
        <taxon>Zygotorulaspora</taxon>
    </lineage>
</organism>
<dbReference type="Proteomes" id="UP000509704">
    <property type="component" value="Chromosome 3"/>
</dbReference>
<dbReference type="Pfam" id="PF04910">
    <property type="entry name" value="Tcf25"/>
    <property type="match status" value="1"/>
</dbReference>
<feature type="compositionally biased region" description="Basic and acidic residues" evidence="1">
    <location>
        <begin position="60"/>
        <end position="75"/>
    </location>
</feature>
<evidence type="ECO:0000313" key="2">
    <source>
        <dbReference type="EMBL" id="QLG72007.1"/>
    </source>
</evidence>
<dbReference type="GeneID" id="59235705"/>
<dbReference type="GO" id="GO:0072344">
    <property type="term" value="P:rescue of stalled ribosome"/>
    <property type="evidence" value="ECO:0007669"/>
    <property type="project" value="TreeGrafter"/>
</dbReference>
<dbReference type="PANTHER" id="PTHR22684">
    <property type="entry name" value="NULP1-RELATED"/>
    <property type="match status" value="1"/>
</dbReference>
<dbReference type="GO" id="GO:1990112">
    <property type="term" value="C:RQC complex"/>
    <property type="evidence" value="ECO:0007669"/>
    <property type="project" value="TreeGrafter"/>
</dbReference>
<feature type="compositionally biased region" description="Basic residues" evidence="1">
    <location>
        <begin position="83"/>
        <end position="99"/>
    </location>
</feature>
<evidence type="ECO:0008006" key="4">
    <source>
        <dbReference type="Google" id="ProtNLM"/>
    </source>
</evidence>
<dbReference type="RefSeq" id="XP_037143735.1">
    <property type="nucleotide sequence ID" value="XM_037287840.1"/>
</dbReference>
<dbReference type="GO" id="GO:1990116">
    <property type="term" value="P:ribosome-associated ubiquitin-dependent protein catabolic process"/>
    <property type="evidence" value="ECO:0007669"/>
    <property type="project" value="TreeGrafter"/>
</dbReference>
<evidence type="ECO:0000256" key="1">
    <source>
        <dbReference type="SAM" id="MobiDB-lite"/>
    </source>
</evidence>
<keyword evidence="3" id="KW-1185">Reference proteome</keyword>